<protein>
    <recommendedName>
        <fullName evidence="6">Aminotransferase</fullName>
        <ecNumber evidence="6">2.6.1.-</ecNumber>
    </recommendedName>
</protein>
<keyword evidence="5" id="KW-0663">Pyridoxal phosphate</keyword>
<evidence type="ECO:0000256" key="1">
    <source>
        <dbReference type="ARBA" id="ARBA00001933"/>
    </source>
</evidence>
<dbReference type="PROSITE" id="PS00105">
    <property type="entry name" value="AA_TRANSFER_CLASS_1"/>
    <property type="match status" value="1"/>
</dbReference>
<comment type="cofactor">
    <cofactor evidence="1 6">
        <name>pyridoxal 5'-phosphate</name>
        <dbReference type="ChEBI" id="CHEBI:597326"/>
    </cofactor>
</comment>
<dbReference type="Proteomes" id="UP000437748">
    <property type="component" value="Unassembled WGS sequence"/>
</dbReference>
<dbReference type="GO" id="GO:0008483">
    <property type="term" value="F:transaminase activity"/>
    <property type="evidence" value="ECO:0007669"/>
    <property type="project" value="UniProtKB-KW"/>
</dbReference>
<name>A0A6N6VQ71_9BACT</name>
<evidence type="ECO:0000313" key="9">
    <source>
        <dbReference type="Proteomes" id="UP000437748"/>
    </source>
</evidence>
<dbReference type="InterPro" id="IPR015422">
    <property type="entry name" value="PyrdxlP-dep_Trfase_small"/>
</dbReference>
<dbReference type="InterPro" id="IPR050596">
    <property type="entry name" value="AspAT/PAT-like"/>
</dbReference>
<evidence type="ECO:0000313" key="8">
    <source>
        <dbReference type="EMBL" id="KAB8037729.1"/>
    </source>
</evidence>
<reference evidence="8 9" key="1">
    <citation type="submission" date="2019-10" db="EMBL/GenBank/DDBJ databases">
        <title>New species of Slilvanegrellaceae.</title>
        <authorList>
            <person name="Pitt A."/>
            <person name="Hahn M.W."/>
        </authorList>
    </citation>
    <scope>NUCLEOTIDE SEQUENCE [LARGE SCALE GENOMIC DNA]</scope>
    <source>
        <strain evidence="8 9">SP-Ram-0.45-NSY-1</strain>
    </source>
</reference>
<dbReference type="InterPro" id="IPR004838">
    <property type="entry name" value="NHTrfase_class1_PyrdxlP-BS"/>
</dbReference>
<proteinExistence type="inferred from homology"/>
<dbReference type="AlphaFoldDB" id="A0A6N6VQ71"/>
<gene>
    <name evidence="8" type="ORF">GCL60_11185</name>
</gene>
<dbReference type="InterPro" id="IPR004839">
    <property type="entry name" value="Aminotransferase_I/II_large"/>
</dbReference>
<dbReference type="SUPFAM" id="SSF53383">
    <property type="entry name" value="PLP-dependent transferases"/>
    <property type="match status" value="1"/>
</dbReference>
<comment type="caution">
    <text evidence="8">The sequence shown here is derived from an EMBL/GenBank/DDBJ whole genome shotgun (WGS) entry which is preliminary data.</text>
</comment>
<comment type="similarity">
    <text evidence="2 6">Belongs to the class-I pyridoxal-phosphate-dependent aminotransferase family.</text>
</comment>
<dbReference type="InterPro" id="IPR015424">
    <property type="entry name" value="PyrdxlP-dep_Trfase"/>
</dbReference>
<dbReference type="GO" id="GO:0006520">
    <property type="term" value="P:amino acid metabolic process"/>
    <property type="evidence" value="ECO:0007669"/>
    <property type="project" value="InterPro"/>
</dbReference>
<keyword evidence="9" id="KW-1185">Reference proteome</keyword>
<dbReference type="PANTHER" id="PTHR46383:SF1">
    <property type="entry name" value="ASPARTATE AMINOTRANSFERASE"/>
    <property type="match status" value="1"/>
</dbReference>
<evidence type="ECO:0000259" key="7">
    <source>
        <dbReference type="Pfam" id="PF00155"/>
    </source>
</evidence>
<dbReference type="InterPro" id="IPR015421">
    <property type="entry name" value="PyrdxlP-dep_Trfase_major"/>
</dbReference>
<dbReference type="PANTHER" id="PTHR46383">
    <property type="entry name" value="ASPARTATE AMINOTRANSFERASE"/>
    <property type="match status" value="1"/>
</dbReference>
<organism evidence="8 9">
    <name type="scientific">Silvanigrella paludirubra</name>
    <dbReference type="NCBI Taxonomy" id="2499159"/>
    <lineage>
        <taxon>Bacteria</taxon>
        <taxon>Pseudomonadati</taxon>
        <taxon>Bdellovibrionota</taxon>
        <taxon>Oligoflexia</taxon>
        <taxon>Silvanigrellales</taxon>
        <taxon>Silvanigrellaceae</taxon>
        <taxon>Silvanigrella</taxon>
    </lineage>
</organism>
<evidence type="ECO:0000256" key="5">
    <source>
        <dbReference type="ARBA" id="ARBA00022898"/>
    </source>
</evidence>
<evidence type="ECO:0000256" key="4">
    <source>
        <dbReference type="ARBA" id="ARBA00022679"/>
    </source>
</evidence>
<dbReference type="CDD" id="cd00609">
    <property type="entry name" value="AAT_like"/>
    <property type="match status" value="1"/>
</dbReference>
<keyword evidence="3 6" id="KW-0032">Aminotransferase</keyword>
<keyword evidence="4 6" id="KW-0808">Transferase</keyword>
<evidence type="ECO:0000256" key="2">
    <source>
        <dbReference type="ARBA" id="ARBA00007441"/>
    </source>
</evidence>
<dbReference type="Gene3D" id="3.40.640.10">
    <property type="entry name" value="Type I PLP-dependent aspartate aminotransferase-like (Major domain)"/>
    <property type="match status" value="1"/>
</dbReference>
<dbReference type="GO" id="GO:0030170">
    <property type="term" value="F:pyridoxal phosphate binding"/>
    <property type="evidence" value="ECO:0007669"/>
    <property type="project" value="InterPro"/>
</dbReference>
<sequence>MFFYIKTRGIVMNRLDSISFGKIVQIREQLLKLQATGKKVYRLESGDPSFSIAPHITAAIEKALHDGKTHYIPNNGIPELLKALSQKLYNQNKIKVTENDIFVTNGAMHALYVVFQCMLEQGDEVIVPEPLWTEIGENIRLAGGVTVSVPLTRQNNYQYSYEDIVKKITSRTKAIFVNSPQNPSGAIVPKEELQRIANLAAERGLWLVCDEAYEDLVYEGEHYSPASGLEGYDKAISLYSFSKSHAMSGLRVGYIVTTNKSLKERIPKLLRCTVNGINSIAQWGALAAVTGPRDHLNYMLSEYRIRREIIFNAASEIPGIIPFKPQGAFYLWCEVEPQLLQKLQIKSVSQLSDFLAERGIGSAPGDSFGISCANAIRFAFSCSTQQVTEGSKALKEILMQDK</sequence>
<feature type="domain" description="Aminotransferase class I/classII large" evidence="7">
    <location>
        <begin position="39"/>
        <end position="392"/>
    </location>
</feature>
<accession>A0A6N6VQ71</accession>
<dbReference type="Gene3D" id="3.90.1150.10">
    <property type="entry name" value="Aspartate Aminotransferase, domain 1"/>
    <property type="match status" value="1"/>
</dbReference>
<evidence type="ECO:0000256" key="6">
    <source>
        <dbReference type="RuleBase" id="RU000481"/>
    </source>
</evidence>
<dbReference type="EC" id="2.6.1.-" evidence="6"/>
<evidence type="ECO:0000256" key="3">
    <source>
        <dbReference type="ARBA" id="ARBA00022576"/>
    </source>
</evidence>
<dbReference type="Pfam" id="PF00155">
    <property type="entry name" value="Aminotran_1_2"/>
    <property type="match status" value="1"/>
</dbReference>
<dbReference type="EMBL" id="WFLM01000004">
    <property type="protein sequence ID" value="KAB8037729.1"/>
    <property type="molecule type" value="Genomic_DNA"/>
</dbReference>